<dbReference type="STRING" id="870435.A0A0C3KZY7"/>
<dbReference type="Pfam" id="PF10277">
    <property type="entry name" value="Frag1"/>
    <property type="match status" value="1"/>
</dbReference>
<gene>
    <name evidence="8" type="ORF">M404DRAFT_118669</name>
</gene>
<accession>A0A0C3KZY7</accession>
<keyword evidence="2 6" id="KW-0812">Transmembrane</keyword>
<feature type="transmembrane region" description="Helical" evidence="6">
    <location>
        <begin position="175"/>
        <end position="195"/>
    </location>
</feature>
<feature type="transmembrane region" description="Helical" evidence="6">
    <location>
        <begin position="134"/>
        <end position="154"/>
    </location>
</feature>
<evidence type="ECO:0000256" key="2">
    <source>
        <dbReference type="ARBA" id="ARBA00022692"/>
    </source>
</evidence>
<evidence type="ECO:0000256" key="5">
    <source>
        <dbReference type="SAM" id="MobiDB-lite"/>
    </source>
</evidence>
<dbReference type="InterPro" id="IPR019402">
    <property type="entry name" value="CWH43_N"/>
</dbReference>
<dbReference type="PANTHER" id="PTHR21324">
    <property type="entry name" value="FASTING-INDUCIBLE INTEGRAL MEMBRANE PROTEIN TM6P1-RELATED"/>
    <property type="match status" value="1"/>
</dbReference>
<feature type="transmembrane region" description="Helical" evidence="6">
    <location>
        <begin position="12"/>
        <end position="36"/>
    </location>
</feature>
<organism evidence="8 9">
    <name type="scientific">Pisolithus tinctorius Marx 270</name>
    <dbReference type="NCBI Taxonomy" id="870435"/>
    <lineage>
        <taxon>Eukaryota</taxon>
        <taxon>Fungi</taxon>
        <taxon>Dikarya</taxon>
        <taxon>Basidiomycota</taxon>
        <taxon>Agaricomycotina</taxon>
        <taxon>Agaricomycetes</taxon>
        <taxon>Agaricomycetidae</taxon>
        <taxon>Boletales</taxon>
        <taxon>Sclerodermatineae</taxon>
        <taxon>Pisolithaceae</taxon>
        <taxon>Pisolithus</taxon>
    </lineage>
</organism>
<dbReference type="GO" id="GO:0005886">
    <property type="term" value="C:plasma membrane"/>
    <property type="evidence" value="ECO:0007669"/>
    <property type="project" value="TreeGrafter"/>
</dbReference>
<protein>
    <recommendedName>
        <fullName evidence="7">CWH43-like N-terminal domain-containing protein</fullName>
    </recommendedName>
</protein>
<evidence type="ECO:0000256" key="1">
    <source>
        <dbReference type="ARBA" id="ARBA00004127"/>
    </source>
</evidence>
<feature type="transmembrane region" description="Helical" evidence="6">
    <location>
        <begin position="63"/>
        <end position="81"/>
    </location>
</feature>
<dbReference type="GO" id="GO:0012505">
    <property type="term" value="C:endomembrane system"/>
    <property type="evidence" value="ECO:0007669"/>
    <property type="project" value="UniProtKB-SubCell"/>
</dbReference>
<comment type="subcellular location">
    <subcellularLocation>
        <location evidence="1">Endomembrane system</location>
        <topology evidence="1">Multi-pass membrane protein</topology>
    </subcellularLocation>
</comment>
<dbReference type="EMBL" id="KN831944">
    <property type="protein sequence ID" value="KIO15102.1"/>
    <property type="molecule type" value="Genomic_DNA"/>
</dbReference>
<feature type="region of interest" description="Disordered" evidence="5">
    <location>
        <begin position="237"/>
        <end position="260"/>
    </location>
</feature>
<dbReference type="InterPro" id="IPR050911">
    <property type="entry name" value="DRAM/TMEM150_Autophagy_Mod"/>
</dbReference>
<dbReference type="PANTHER" id="PTHR21324:SF2">
    <property type="entry name" value="EG:22E5.9 PROTEIN"/>
    <property type="match status" value="1"/>
</dbReference>
<feature type="transmembrane region" description="Helical" evidence="6">
    <location>
        <begin position="101"/>
        <end position="122"/>
    </location>
</feature>
<evidence type="ECO:0000256" key="4">
    <source>
        <dbReference type="ARBA" id="ARBA00023136"/>
    </source>
</evidence>
<evidence type="ECO:0000313" key="9">
    <source>
        <dbReference type="Proteomes" id="UP000054217"/>
    </source>
</evidence>
<evidence type="ECO:0000256" key="3">
    <source>
        <dbReference type="ARBA" id="ARBA00022989"/>
    </source>
</evidence>
<keyword evidence="3 6" id="KW-1133">Transmembrane helix</keyword>
<evidence type="ECO:0000256" key="6">
    <source>
        <dbReference type="SAM" id="Phobius"/>
    </source>
</evidence>
<evidence type="ECO:0000259" key="7">
    <source>
        <dbReference type="Pfam" id="PF10277"/>
    </source>
</evidence>
<sequence>MFHLRAVHHRFLVTVPAFAAFIWFSSLLAMLLTWLISGRPKYVSQEGAVAYISDVGASFLKPLFVVACCITGVGFLLSLILERLLRHRGRLVPEMRTREHVFGILSVVGAFVAMLGLVLLSGFDTSRYPSLHRIFLLVFMIGVALSAIFTVAEYRWIAQDYRDMCKLRRAYIAKAIIASILVALAIAFGITLFWVPNVGGVIEWIIALGFTLYLLTFCYDLRMAKATPQLPNVVKEAATSEGGRNGQSRVVEEKGGSNHA</sequence>
<keyword evidence="9" id="KW-1185">Reference proteome</keyword>
<feature type="domain" description="CWH43-like N-terminal" evidence="7">
    <location>
        <begin position="14"/>
        <end position="222"/>
    </location>
</feature>
<dbReference type="InParanoid" id="A0A0C3KZY7"/>
<dbReference type="Proteomes" id="UP000054217">
    <property type="component" value="Unassembled WGS sequence"/>
</dbReference>
<dbReference type="OrthoDB" id="10032492at2759"/>
<keyword evidence="4 6" id="KW-0472">Membrane</keyword>
<evidence type="ECO:0000313" key="8">
    <source>
        <dbReference type="EMBL" id="KIO15102.1"/>
    </source>
</evidence>
<dbReference type="AlphaFoldDB" id="A0A0C3KZY7"/>
<dbReference type="FunCoup" id="A0A0C3KZY7">
    <property type="interactions" value="75"/>
</dbReference>
<feature type="compositionally biased region" description="Basic and acidic residues" evidence="5">
    <location>
        <begin position="250"/>
        <end position="260"/>
    </location>
</feature>
<name>A0A0C3KZY7_PISTI</name>
<feature type="transmembrane region" description="Helical" evidence="6">
    <location>
        <begin position="201"/>
        <end position="219"/>
    </location>
</feature>
<reference evidence="8 9" key="1">
    <citation type="submission" date="2014-04" db="EMBL/GenBank/DDBJ databases">
        <authorList>
            <consortium name="DOE Joint Genome Institute"/>
            <person name="Kuo A."/>
            <person name="Kohler A."/>
            <person name="Costa M.D."/>
            <person name="Nagy L.G."/>
            <person name="Floudas D."/>
            <person name="Copeland A."/>
            <person name="Barry K.W."/>
            <person name="Cichocki N."/>
            <person name="Veneault-Fourrey C."/>
            <person name="LaButti K."/>
            <person name="Lindquist E.A."/>
            <person name="Lipzen A."/>
            <person name="Lundell T."/>
            <person name="Morin E."/>
            <person name="Murat C."/>
            <person name="Sun H."/>
            <person name="Tunlid A."/>
            <person name="Henrissat B."/>
            <person name="Grigoriev I.V."/>
            <person name="Hibbett D.S."/>
            <person name="Martin F."/>
            <person name="Nordberg H.P."/>
            <person name="Cantor M.N."/>
            <person name="Hua S.X."/>
        </authorList>
    </citation>
    <scope>NUCLEOTIDE SEQUENCE [LARGE SCALE GENOMIC DNA]</scope>
    <source>
        <strain evidence="8 9">Marx 270</strain>
    </source>
</reference>
<reference evidence="9" key="2">
    <citation type="submission" date="2015-01" db="EMBL/GenBank/DDBJ databases">
        <title>Evolutionary Origins and Diversification of the Mycorrhizal Mutualists.</title>
        <authorList>
            <consortium name="DOE Joint Genome Institute"/>
            <consortium name="Mycorrhizal Genomics Consortium"/>
            <person name="Kohler A."/>
            <person name="Kuo A."/>
            <person name="Nagy L.G."/>
            <person name="Floudas D."/>
            <person name="Copeland A."/>
            <person name="Barry K.W."/>
            <person name="Cichocki N."/>
            <person name="Veneault-Fourrey C."/>
            <person name="LaButti K."/>
            <person name="Lindquist E.A."/>
            <person name="Lipzen A."/>
            <person name="Lundell T."/>
            <person name="Morin E."/>
            <person name="Murat C."/>
            <person name="Riley R."/>
            <person name="Ohm R."/>
            <person name="Sun H."/>
            <person name="Tunlid A."/>
            <person name="Henrissat B."/>
            <person name="Grigoriev I.V."/>
            <person name="Hibbett D.S."/>
            <person name="Martin F."/>
        </authorList>
    </citation>
    <scope>NUCLEOTIDE SEQUENCE [LARGE SCALE GENOMIC DNA]</scope>
    <source>
        <strain evidence="9">Marx 270</strain>
    </source>
</reference>
<proteinExistence type="predicted"/>
<dbReference type="HOGENOM" id="CLU_050573_3_0_1"/>